<evidence type="ECO:0000313" key="1">
    <source>
        <dbReference type="EMBL" id="MDR8020415.1"/>
    </source>
</evidence>
<sequence>MIEYASKVLKAFKKDLDRQIVRRMTAKLEAGPHREVHGDR</sequence>
<dbReference type="EMBL" id="JAVKGR010000027">
    <property type="protein sequence ID" value="MDR8020415.1"/>
    <property type="molecule type" value="Genomic_DNA"/>
</dbReference>
<dbReference type="RefSeq" id="WP_310549397.1">
    <property type="nucleotide sequence ID" value="NZ_JAVKGR010000027.1"/>
</dbReference>
<organism evidence="1 2">
    <name type="scientific">Nesterenkonia aerolata</name>
    <dbReference type="NCBI Taxonomy" id="3074079"/>
    <lineage>
        <taxon>Bacteria</taxon>
        <taxon>Bacillati</taxon>
        <taxon>Actinomycetota</taxon>
        <taxon>Actinomycetes</taxon>
        <taxon>Micrococcales</taxon>
        <taxon>Micrococcaceae</taxon>
        <taxon>Nesterenkonia</taxon>
    </lineage>
</organism>
<gene>
    <name evidence="1" type="ORF">RIL96_12680</name>
</gene>
<reference evidence="1 2" key="1">
    <citation type="submission" date="2023-09" db="EMBL/GenBank/DDBJ databases">
        <title>Description of three actinobacteria isolated from air of manufacturing shop in a pharmaceutical factory.</title>
        <authorList>
            <person name="Zhang D.-F."/>
        </authorList>
    </citation>
    <scope>NUCLEOTIDE SEQUENCE [LARGE SCALE GENOMIC DNA]</scope>
    <source>
        <strain evidence="1 2">LY-0111</strain>
    </source>
</reference>
<comment type="caution">
    <text evidence="1">The sequence shown here is derived from an EMBL/GenBank/DDBJ whole genome shotgun (WGS) entry which is preliminary data.</text>
</comment>
<accession>A0ABU2DVL0</accession>
<protein>
    <submittedName>
        <fullName evidence="1">Uncharacterized protein</fullName>
    </submittedName>
</protein>
<keyword evidence="2" id="KW-1185">Reference proteome</keyword>
<name>A0ABU2DVL0_9MICC</name>
<evidence type="ECO:0000313" key="2">
    <source>
        <dbReference type="Proteomes" id="UP001251870"/>
    </source>
</evidence>
<dbReference type="Proteomes" id="UP001251870">
    <property type="component" value="Unassembled WGS sequence"/>
</dbReference>
<proteinExistence type="predicted"/>